<keyword evidence="1" id="KW-0472">Membrane</keyword>
<keyword evidence="1" id="KW-1133">Transmembrane helix</keyword>
<dbReference type="EMBL" id="LT629688">
    <property type="protein sequence ID" value="SDE05572.1"/>
    <property type="molecule type" value="Genomic_DNA"/>
</dbReference>
<feature type="transmembrane region" description="Helical" evidence="1">
    <location>
        <begin position="183"/>
        <end position="202"/>
    </location>
</feature>
<keyword evidence="1" id="KW-0812">Transmembrane</keyword>
<reference evidence="2 3" key="1">
    <citation type="submission" date="2016-10" db="EMBL/GenBank/DDBJ databases">
        <authorList>
            <person name="de Groot N.N."/>
        </authorList>
    </citation>
    <scope>NUCLEOTIDE SEQUENCE [LARGE SCALE GENOMIC DNA]</scope>
    <source>
        <strain evidence="2 3">MON 2.2</strain>
    </source>
</reference>
<dbReference type="STRING" id="675864.SAMN04489747_2387"/>
<keyword evidence="3" id="KW-1185">Reference proteome</keyword>
<organism evidence="2 3">
    <name type="scientific">Auraticoccus monumenti</name>
    <dbReference type="NCBI Taxonomy" id="675864"/>
    <lineage>
        <taxon>Bacteria</taxon>
        <taxon>Bacillati</taxon>
        <taxon>Actinomycetota</taxon>
        <taxon>Actinomycetes</taxon>
        <taxon>Propionibacteriales</taxon>
        <taxon>Propionibacteriaceae</taxon>
        <taxon>Auraticoccus</taxon>
    </lineage>
</organism>
<sequence length="220" mass="24765">MLREWRRKRLQRRVEPGDGRPLQPFRWWHLVSGRKLFRLQLHGHEGGEVAYAVDVRHWGRQGGEDGALAHLYRDGRHHARSRLPAAFPVEGGTIEVVLSDFGLRRLHYLPDGGAEQQLVPDPGSAAGRRVRLEREHPLLNRWIGVVSVVLLVVGIGLNVLQLPDHLSAIPPLAEHLARFESPIHLPLWLNIGLGAGAVLASVDRALRLRYHWLLDGIANN</sequence>
<dbReference type="OrthoDB" id="2716688at2"/>
<name>A0A1G6ZSR6_9ACTN</name>
<dbReference type="AlphaFoldDB" id="A0A1G6ZSR6"/>
<protein>
    <submittedName>
        <fullName evidence="2">Uncharacterized protein</fullName>
    </submittedName>
</protein>
<evidence type="ECO:0000256" key="1">
    <source>
        <dbReference type="SAM" id="Phobius"/>
    </source>
</evidence>
<gene>
    <name evidence="2" type="ORF">SAMN04489747_2387</name>
</gene>
<proteinExistence type="predicted"/>
<evidence type="ECO:0000313" key="3">
    <source>
        <dbReference type="Proteomes" id="UP000198546"/>
    </source>
</evidence>
<evidence type="ECO:0000313" key="2">
    <source>
        <dbReference type="EMBL" id="SDE05572.1"/>
    </source>
</evidence>
<feature type="transmembrane region" description="Helical" evidence="1">
    <location>
        <begin position="138"/>
        <end position="163"/>
    </location>
</feature>
<accession>A0A1G6ZSR6</accession>
<dbReference type="Proteomes" id="UP000198546">
    <property type="component" value="Chromosome i"/>
</dbReference>